<evidence type="ECO:0000256" key="4">
    <source>
        <dbReference type="ARBA" id="ARBA00023004"/>
    </source>
</evidence>
<keyword evidence="6" id="KW-1185">Reference proteome</keyword>
<evidence type="ECO:0000256" key="2">
    <source>
        <dbReference type="ARBA" id="ARBA00022617"/>
    </source>
</evidence>
<gene>
    <name evidence="5" type="ORF">SAMN06264849_11548</name>
</gene>
<organism evidence="5 6">
    <name type="scientific">Melghirimyces algeriensis</name>
    <dbReference type="NCBI Taxonomy" id="910412"/>
    <lineage>
        <taxon>Bacteria</taxon>
        <taxon>Bacillati</taxon>
        <taxon>Bacillota</taxon>
        <taxon>Bacilli</taxon>
        <taxon>Bacillales</taxon>
        <taxon>Thermoactinomycetaceae</taxon>
        <taxon>Melghirimyces</taxon>
    </lineage>
</organism>
<evidence type="ECO:0000313" key="6">
    <source>
        <dbReference type="Proteomes" id="UP000315636"/>
    </source>
</evidence>
<dbReference type="InterPro" id="IPR012292">
    <property type="entry name" value="Globin/Proto"/>
</dbReference>
<reference evidence="5 6" key="1">
    <citation type="submission" date="2017-05" db="EMBL/GenBank/DDBJ databases">
        <authorList>
            <person name="Varghese N."/>
            <person name="Submissions S."/>
        </authorList>
    </citation>
    <scope>NUCLEOTIDE SEQUENCE [LARGE SCALE GENOMIC DNA]</scope>
    <source>
        <strain evidence="5 6">DSM 45474</strain>
    </source>
</reference>
<accession>A0A521FAD0</accession>
<keyword evidence="4" id="KW-0408">Iron</keyword>
<dbReference type="SUPFAM" id="SSF46458">
    <property type="entry name" value="Globin-like"/>
    <property type="match status" value="1"/>
</dbReference>
<dbReference type="Proteomes" id="UP000315636">
    <property type="component" value="Unassembled WGS sequence"/>
</dbReference>
<dbReference type="AlphaFoldDB" id="A0A521FAD0"/>
<evidence type="ECO:0000256" key="1">
    <source>
        <dbReference type="ARBA" id="ARBA00022448"/>
    </source>
</evidence>
<dbReference type="CDD" id="cd00454">
    <property type="entry name" value="TrHb1_N"/>
    <property type="match status" value="1"/>
</dbReference>
<dbReference type="Gene3D" id="1.10.490.10">
    <property type="entry name" value="Globins"/>
    <property type="match status" value="1"/>
</dbReference>
<dbReference type="InterPro" id="IPR001486">
    <property type="entry name" value="Hemoglobin_trunc"/>
</dbReference>
<dbReference type="InterPro" id="IPR009050">
    <property type="entry name" value="Globin-like_sf"/>
</dbReference>
<proteinExistence type="predicted"/>
<dbReference type="GO" id="GO:0046872">
    <property type="term" value="F:metal ion binding"/>
    <property type="evidence" value="ECO:0007669"/>
    <property type="project" value="UniProtKB-KW"/>
</dbReference>
<sequence>MSEIYYMLGGDQGIAAILNDYYDRLTSDEELAPYFEKVDTDELRKRQIRYFTNHMLGRTTHTYKDHILRETHEGLQITFDHYERAIKHVNAAMRKHRVPLEARVKVEAMFRSFKPHITYK</sequence>
<evidence type="ECO:0000256" key="3">
    <source>
        <dbReference type="ARBA" id="ARBA00022723"/>
    </source>
</evidence>
<dbReference type="Pfam" id="PF01152">
    <property type="entry name" value="Bac_globin"/>
    <property type="match status" value="1"/>
</dbReference>
<dbReference type="GO" id="GO:0019825">
    <property type="term" value="F:oxygen binding"/>
    <property type="evidence" value="ECO:0007669"/>
    <property type="project" value="InterPro"/>
</dbReference>
<dbReference type="GO" id="GO:0020037">
    <property type="term" value="F:heme binding"/>
    <property type="evidence" value="ECO:0007669"/>
    <property type="project" value="InterPro"/>
</dbReference>
<dbReference type="EMBL" id="FXTI01000015">
    <property type="protein sequence ID" value="SMO93107.1"/>
    <property type="molecule type" value="Genomic_DNA"/>
</dbReference>
<name>A0A521FAD0_9BACL</name>
<keyword evidence="2" id="KW-0349">Heme</keyword>
<evidence type="ECO:0000313" key="5">
    <source>
        <dbReference type="EMBL" id="SMO93107.1"/>
    </source>
</evidence>
<protein>
    <submittedName>
        <fullName evidence="5">Hemoglobin</fullName>
    </submittedName>
</protein>
<keyword evidence="3" id="KW-0479">Metal-binding</keyword>
<dbReference type="RefSeq" id="WP_142506720.1">
    <property type="nucleotide sequence ID" value="NZ_FXTI01000015.1"/>
</dbReference>
<keyword evidence="1" id="KW-0813">Transport</keyword>
<dbReference type="OrthoDB" id="9795814at2"/>